<accession>A0ABR7PF55</accession>
<keyword evidence="7" id="KW-0315">Glutamine amidotransferase</keyword>
<evidence type="ECO:0000259" key="9">
    <source>
        <dbReference type="PROSITE" id="PS51278"/>
    </source>
</evidence>
<sequence>MCGIAGFCNPRNDFMQSQNKWISILEAMNHTLKRRGPDDEGTYLSSHCGLSHVRLEIIDLLTGHQPMIKQCASGNYSIVFNGEIYNMKPLREELKKAGTVFITNSDTEVILNGFMLYREDFIKKLNGIFAIAIYHAEEKRLWLFRDRIGIKPLFFTITDNTLVFASEIKGLFIYPGINPVVDKNGLCEIFALGPARTCGNGVFQNIFELLPGEFLTFSIDGLNRQFYWKLESRPHEDSFLETIEKTAWLIEDSVKMQMLSDIPICTFLSGGLDSSLVTAICAKELQKQNRRLNTFSFDFKDNAKYFQSNSFQPSQDAPWAKKTSQYLNTAHHLLECDNTAQFECLFRAVDAADLPCMADVESSLLYFCSKVTAYNKVTLTGECADEIFGGYPWFHQEKAFRTPAFPWSSDFAPRKLLLSADVLATLPIEEYSASAYEATIAETPRLLSDSPTEKRRREISYLNLRWFMMTLLNRMDRTSMYSGLEARVPLADYRIVEYVFNVPWSMKCPNGIVKGLLRYAGSEFLPEEILWRKKSPYPKTYDPAYETLLADRLKEVLASPNAPIRTLLDTKKVHQFLETPSDYTRPWYGQLMAGPQMLAYLLQVNYWLEHYKIKLV</sequence>
<dbReference type="Gene3D" id="3.60.20.10">
    <property type="entry name" value="Glutamine Phosphoribosylpyrophosphate, subunit 1, domain 1"/>
    <property type="match status" value="1"/>
</dbReference>
<protein>
    <recommendedName>
        <fullName evidence="3">asparagine synthase (glutamine-hydrolyzing)</fullName>
        <ecNumber evidence="3">6.3.5.4</ecNumber>
    </recommendedName>
</protein>
<dbReference type="InterPro" id="IPR033738">
    <property type="entry name" value="AsnB_N"/>
</dbReference>
<comment type="pathway">
    <text evidence="1">Amino-acid biosynthesis; L-asparagine biosynthesis; L-asparagine from L-aspartate (L-Gln route): step 1/1.</text>
</comment>
<dbReference type="Pfam" id="PF00733">
    <property type="entry name" value="Asn_synthase"/>
    <property type="match status" value="1"/>
</dbReference>
<keyword evidence="4" id="KW-0547">Nucleotide-binding</keyword>
<keyword evidence="11" id="KW-1185">Reference proteome</keyword>
<keyword evidence="6" id="KW-0061">Asparagine biosynthesis</keyword>
<proteinExistence type="inferred from homology"/>
<evidence type="ECO:0000256" key="4">
    <source>
        <dbReference type="ARBA" id="ARBA00022741"/>
    </source>
</evidence>
<dbReference type="EMBL" id="JACRTP010000013">
    <property type="protein sequence ID" value="MBC8630055.1"/>
    <property type="molecule type" value="Genomic_DNA"/>
</dbReference>
<evidence type="ECO:0000256" key="1">
    <source>
        <dbReference type="ARBA" id="ARBA00005187"/>
    </source>
</evidence>
<dbReference type="Pfam" id="PF13537">
    <property type="entry name" value="GATase_7"/>
    <property type="match status" value="1"/>
</dbReference>
<dbReference type="CDD" id="cd01991">
    <property type="entry name" value="Asn_synthase_B_C"/>
    <property type="match status" value="1"/>
</dbReference>
<dbReference type="Gene3D" id="3.40.50.620">
    <property type="entry name" value="HUPs"/>
    <property type="match status" value="1"/>
</dbReference>
<feature type="domain" description="Glutamine amidotransferase type-2" evidence="9">
    <location>
        <begin position="2"/>
        <end position="220"/>
    </location>
</feature>
<keyword evidence="10" id="KW-0436">Ligase</keyword>
<evidence type="ECO:0000256" key="7">
    <source>
        <dbReference type="ARBA" id="ARBA00022962"/>
    </source>
</evidence>
<evidence type="ECO:0000256" key="2">
    <source>
        <dbReference type="ARBA" id="ARBA00005752"/>
    </source>
</evidence>
<dbReference type="PANTHER" id="PTHR43284:SF1">
    <property type="entry name" value="ASPARAGINE SYNTHETASE"/>
    <property type="match status" value="1"/>
</dbReference>
<dbReference type="InterPro" id="IPR001962">
    <property type="entry name" value="Asn_synthase"/>
</dbReference>
<evidence type="ECO:0000256" key="3">
    <source>
        <dbReference type="ARBA" id="ARBA00012737"/>
    </source>
</evidence>
<gene>
    <name evidence="10" type="primary">asnB</name>
    <name evidence="10" type="ORF">H8712_15900</name>
</gene>
<dbReference type="InterPro" id="IPR017932">
    <property type="entry name" value="GATase_2_dom"/>
</dbReference>
<dbReference type="Proteomes" id="UP000661649">
    <property type="component" value="Unassembled WGS sequence"/>
</dbReference>
<keyword evidence="5" id="KW-0067">ATP-binding</keyword>
<comment type="catalytic activity">
    <reaction evidence="8">
        <text>L-aspartate + L-glutamine + ATP + H2O = L-asparagine + L-glutamate + AMP + diphosphate + H(+)</text>
        <dbReference type="Rhea" id="RHEA:12228"/>
        <dbReference type="ChEBI" id="CHEBI:15377"/>
        <dbReference type="ChEBI" id="CHEBI:15378"/>
        <dbReference type="ChEBI" id="CHEBI:29985"/>
        <dbReference type="ChEBI" id="CHEBI:29991"/>
        <dbReference type="ChEBI" id="CHEBI:30616"/>
        <dbReference type="ChEBI" id="CHEBI:33019"/>
        <dbReference type="ChEBI" id="CHEBI:58048"/>
        <dbReference type="ChEBI" id="CHEBI:58359"/>
        <dbReference type="ChEBI" id="CHEBI:456215"/>
        <dbReference type="EC" id="6.3.5.4"/>
    </reaction>
</comment>
<dbReference type="NCBIfam" id="TIGR01536">
    <property type="entry name" value="asn_synth_AEB"/>
    <property type="match status" value="1"/>
</dbReference>
<comment type="similarity">
    <text evidence="2">Belongs to the asparagine synthetase family.</text>
</comment>
<dbReference type="InterPro" id="IPR014729">
    <property type="entry name" value="Rossmann-like_a/b/a_fold"/>
</dbReference>
<keyword evidence="6" id="KW-0028">Amino-acid biosynthesis</keyword>
<dbReference type="SUPFAM" id="SSF52402">
    <property type="entry name" value="Adenine nucleotide alpha hydrolases-like"/>
    <property type="match status" value="1"/>
</dbReference>
<evidence type="ECO:0000313" key="11">
    <source>
        <dbReference type="Proteomes" id="UP000661649"/>
    </source>
</evidence>
<dbReference type="SUPFAM" id="SSF56235">
    <property type="entry name" value="N-terminal nucleophile aminohydrolases (Ntn hydrolases)"/>
    <property type="match status" value="1"/>
</dbReference>
<dbReference type="InterPro" id="IPR006426">
    <property type="entry name" value="Asn_synth_AEB"/>
</dbReference>
<name>A0ABR7PF55_9FIRM</name>
<dbReference type="CDD" id="cd00712">
    <property type="entry name" value="AsnB"/>
    <property type="match status" value="1"/>
</dbReference>
<evidence type="ECO:0000256" key="5">
    <source>
        <dbReference type="ARBA" id="ARBA00022840"/>
    </source>
</evidence>
<evidence type="ECO:0000313" key="10">
    <source>
        <dbReference type="EMBL" id="MBC8630055.1"/>
    </source>
</evidence>
<dbReference type="PANTHER" id="PTHR43284">
    <property type="entry name" value="ASPARAGINE SYNTHETASE (GLUTAMINE-HYDROLYZING)"/>
    <property type="match status" value="1"/>
</dbReference>
<dbReference type="PIRSF" id="PIRSF001589">
    <property type="entry name" value="Asn_synthetase_glu-h"/>
    <property type="match status" value="1"/>
</dbReference>
<dbReference type="InterPro" id="IPR051786">
    <property type="entry name" value="ASN_synthetase/amidase"/>
</dbReference>
<organism evidence="10 11">
    <name type="scientific">Blautia stercoris</name>
    <dbReference type="NCBI Taxonomy" id="871664"/>
    <lineage>
        <taxon>Bacteria</taxon>
        <taxon>Bacillati</taxon>
        <taxon>Bacillota</taxon>
        <taxon>Clostridia</taxon>
        <taxon>Lachnospirales</taxon>
        <taxon>Lachnospiraceae</taxon>
        <taxon>Blautia</taxon>
    </lineage>
</organism>
<dbReference type="InterPro" id="IPR029055">
    <property type="entry name" value="Ntn_hydrolases_N"/>
</dbReference>
<evidence type="ECO:0000256" key="6">
    <source>
        <dbReference type="ARBA" id="ARBA00022888"/>
    </source>
</evidence>
<comment type="caution">
    <text evidence="10">The sequence shown here is derived from an EMBL/GenBank/DDBJ whole genome shotgun (WGS) entry which is preliminary data.</text>
</comment>
<dbReference type="PROSITE" id="PS51278">
    <property type="entry name" value="GATASE_TYPE_2"/>
    <property type="match status" value="1"/>
</dbReference>
<evidence type="ECO:0000256" key="8">
    <source>
        <dbReference type="ARBA" id="ARBA00048741"/>
    </source>
</evidence>
<reference evidence="10 11" key="1">
    <citation type="submission" date="2020-08" db="EMBL/GenBank/DDBJ databases">
        <title>Genome public.</title>
        <authorList>
            <person name="Liu C."/>
            <person name="Sun Q."/>
        </authorList>
    </citation>
    <scope>NUCLEOTIDE SEQUENCE [LARGE SCALE GENOMIC DNA]</scope>
    <source>
        <strain evidence="10 11">3_YM_SP_D4_24.mj</strain>
    </source>
</reference>
<dbReference type="GO" id="GO:0004066">
    <property type="term" value="F:asparagine synthase (glutamine-hydrolyzing) activity"/>
    <property type="evidence" value="ECO:0007669"/>
    <property type="project" value="UniProtKB-EC"/>
</dbReference>
<dbReference type="EC" id="6.3.5.4" evidence="3"/>
<dbReference type="RefSeq" id="WP_187559307.1">
    <property type="nucleotide sequence ID" value="NZ_JACRTP010000013.1"/>
</dbReference>